<evidence type="ECO:0000313" key="3">
    <source>
        <dbReference type="Proteomes" id="UP000766595"/>
    </source>
</evidence>
<feature type="transmembrane region" description="Helical" evidence="1">
    <location>
        <begin position="35"/>
        <end position="58"/>
    </location>
</feature>
<protein>
    <recommendedName>
        <fullName evidence="4">Glycosyltransferase RgtA/B/C/D-like domain-containing protein</fullName>
    </recommendedName>
</protein>
<proteinExistence type="predicted"/>
<keyword evidence="1" id="KW-0472">Membrane</keyword>
<evidence type="ECO:0000256" key="1">
    <source>
        <dbReference type="SAM" id="Phobius"/>
    </source>
</evidence>
<feature type="transmembrane region" description="Helical" evidence="1">
    <location>
        <begin position="109"/>
        <end position="130"/>
    </location>
</feature>
<sequence length="530" mass="54795">MTASPATFAASPPPRPAVGASLPSAARSGLQVEAGLAALLLALAGLQIAHGMATVFPLDDAYIVLHNAQVLLAGGVDASFSEASALVGSTSPLHLILVAGLGRIMPLPVGLTLLAYLGAFAYGCGLIAAARRSGARGAGAFAFALAGLLAAHSPFQLLNGLETGLAMAAVIWALVLYGDAATSAARRWLLWVLIGILPVLRPELAVLGLLLGACDLWRMRDEAGGGTLAAVRRVLPCALAAGLIVAPFLIWQWVDTGTVLPGTIGAKKAWFAETDLPIGLKARSFVTDATQFLAGFGLTVLPALLLLPVTAAGRIGAVFAAIVLTLYFREMPGGLSHNEQRYLHVFAPVVMFGAAGLFWAGPERFGALGRMPNAVAAVLALQAALLALPGLARYRDATAFTAGDLDRIARHAREALPANARLLIHDAGYIAWATSLPLIDMVGLKTPSSIAEHRALTLPSNGVRRGEAIARIAARGAVSHAIVLDDWNERFGIVDGLIEAGWTVAPTGPAGAYRLYRLTPPTVAAASPAP</sequence>
<dbReference type="AlphaFoldDB" id="A0A947D7P4"/>
<gene>
    <name evidence="2" type="ORF">KL771_22525</name>
</gene>
<feature type="transmembrane region" description="Helical" evidence="1">
    <location>
        <begin position="233"/>
        <end position="254"/>
    </location>
</feature>
<reference evidence="2 3" key="1">
    <citation type="submission" date="2021-06" db="EMBL/GenBank/DDBJ databases">
        <authorList>
            <person name="Grouzdev D.S."/>
            <person name="Koziaeva V."/>
        </authorList>
    </citation>
    <scope>NUCLEOTIDE SEQUENCE [LARGE SCALE GENOMIC DNA]</scope>
    <source>
        <strain evidence="2 3">22</strain>
    </source>
</reference>
<evidence type="ECO:0000313" key="2">
    <source>
        <dbReference type="EMBL" id="MBT9292255.1"/>
    </source>
</evidence>
<accession>A0A947D7P4</accession>
<feature type="transmembrane region" description="Helical" evidence="1">
    <location>
        <begin position="189"/>
        <end position="213"/>
    </location>
</feature>
<keyword evidence="1" id="KW-1133">Transmembrane helix</keyword>
<keyword evidence="3" id="KW-1185">Reference proteome</keyword>
<evidence type="ECO:0008006" key="4">
    <source>
        <dbReference type="Google" id="ProtNLM"/>
    </source>
</evidence>
<dbReference type="RefSeq" id="WP_261970771.1">
    <property type="nucleotide sequence ID" value="NZ_JAHHZF010000012.1"/>
</dbReference>
<feature type="transmembrane region" description="Helical" evidence="1">
    <location>
        <begin position="341"/>
        <end position="361"/>
    </location>
</feature>
<name>A0A947D7P4_9HYPH</name>
<dbReference type="EMBL" id="JAHHZF010000012">
    <property type="protein sequence ID" value="MBT9292255.1"/>
    <property type="molecule type" value="Genomic_DNA"/>
</dbReference>
<feature type="transmembrane region" description="Helical" evidence="1">
    <location>
        <begin position="137"/>
        <end position="155"/>
    </location>
</feature>
<feature type="transmembrane region" description="Helical" evidence="1">
    <location>
        <begin position="311"/>
        <end position="329"/>
    </location>
</feature>
<organism evidence="2 3">
    <name type="scientific">Prosthecodimorpha staleyi</name>
    <dbReference type="NCBI Taxonomy" id="2840188"/>
    <lineage>
        <taxon>Bacteria</taxon>
        <taxon>Pseudomonadati</taxon>
        <taxon>Pseudomonadota</taxon>
        <taxon>Alphaproteobacteria</taxon>
        <taxon>Hyphomicrobiales</taxon>
        <taxon>Ancalomicrobiaceae</taxon>
        <taxon>Prosthecodimorpha</taxon>
    </lineage>
</organism>
<keyword evidence="1" id="KW-0812">Transmembrane</keyword>
<dbReference type="Proteomes" id="UP000766595">
    <property type="component" value="Unassembled WGS sequence"/>
</dbReference>
<comment type="caution">
    <text evidence="2">The sequence shown here is derived from an EMBL/GenBank/DDBJ whole genome shotgun (WGS) entry which is preliminary data.</text>
</comment>
<feature type="transmembrane region" description="Helical" evidence="1">
    <location>
        <begin position="373"/>
        <end position="392"/>
    </location>
</feature>